<keyword evidence="4 6" id="KW-0934">Plastid</keyword>
<evidence type="ECO:0000313" key="9">
    <source>
        <dbReference type="Proteomes" id="UP000007305"/>
    </source>
</evidence>
<feature type="domain" description="Acyl-ACP thioesterase N-terminal hotdog" evidence="7">
    <location>
        <begin position="176"/>
        <end position="258"/>
    </location>
</feature>
<keyword evidence="3 6" id="KW-0150">Chloroplast</keyword>
<evidence type="ECO:0000256" key="5">
    <source>
        <dbReference type="ARBA" id="ARBA00022946"/>
    </source>
</evidence>
<evidence type="ECO:0000256" key="1">
    <source>
        <dbReference type="ARBA" id="ARBA00004229"/>
    </source>
</evidence>
<reference evidence="8" key="2">
    <citation type="submission" date="2019-07" db="EMBL/GenBank/DDBJ databases">
        <authorList>
            <person name="Seetharam A."/>
            <person name="Woodhouse M."/>
            <person name="Cannon E."/>
        </authorList>
    </citation>
    <scope>NUCLEOTIDE SEQUENCE [LARGE SCALE GENOMIC DNA]</scope>
    <source>
        <strain evidence="8">cv. B73</strain>
    </source>
</reference>
<keyword evidence="6" id="KW-0276">Fatty acid metabolism</keyword>
<dbReference type="SUPFAM" id="SSF53271">
    <property type="entry name" value="PRTase-like"/>
    <property type="match status" value="1"/>
</dbReference>
<reference evidence="8" key="3">
    <citation type="submission" date="2021-05" db="UniProtKB">
        <authorList>
            <consortium name="EnsemblPlants"/>
        </authorList>
    </citation>
    <scope>IDENTIFICATION</scope>
    <source>
        <strain evidence="8">cv. B73</strain>
    </source>
</reference>
<accession>A0A804LN86</accession>
<keyword evidence="6" id="KW-0378">Hydrolase</keyword>
<dbReference type="EnsemblPlants" id="Zm00001eb023370_T001">
    <property type="protein sequence ID" value="Zm00001eb023370_P001"/>
    <property type="gene ID" value="Zm00001eb023370"/>
</dbReference>
<keyword evidence="9" id="KW-1185">Reference proteome</keyword>
<sequence>MEGKIRALLPFNTWQTAIPFHTWRTAIKMMYRGEASNPSPLLGFTDSPQFCSPIRRSSAHLKGEVISEENSLEFGTDKIEMHVGAVQANDRALVVDDLIATSVQLSNLSRRKNLFDVVQILPEWGIGYKVANTTWCDVSCQITKINLYKQIWGAHISRAICWFRIPFAGDGFGSTPEMSKRNLFWVVSQMQAIVERYPCWGDTVEVNTWVSANGKNGMRRDWHIRDSMTGHTTLKATSKWVMMNKLTRKLARIPDEVQTDIEPYFVGRSAIVDEDNSKLPKLPEGQSTCAAKYVRTGLTINVRYNLVFDSFDVVGVECKKSHASWIVLDKI</sequence>
<keyword evidence="6" id="KW-0444">Lipid biosynthesis</keyword>
<keyword evidence="6" id="KW-0275">Fatty acid biosynthesis</keyword>
<dbReference type="Gene3D" id="3.40.50.2020">
    <property type="match status" value="1"/>
</dbReference>
<dbReference type="FunFam" id="3.10.129.10:FF:000176">
    <property type="entry name" value="Acyl-[acyl-carrier-protein] hydrolase"/>
    <property type="match status" value="1"/>
</dbReference>
<dbReference type="Proteomes" id="UP000007305">
    <property type="component" value="Chromosome 1"/>
</dbReference>
<evidence type="ECO:0000256" key="6">
    <source>
        <dbReference type="RuleBase" id="RU363096"/>
    </source>
</evidence>
<dbReference type="InterPro" id="IPR029069">
    <property type="entry name" value="HotDog_dom_sf"/>
</dbReference>
<comment type="function">
    <text evidence="6">Plays an essential role in chain termination during de novo fatty acid synthesis.</text>
</comment>
<protein>
    <recommendedName>
        <fullName evidence="6">Acyl-[acyl-carrier-protein] hydrolase</fullName>
        <ecNumber evidence="6">3.1.2.-</ecNumber>
    </recommendedName>
</protein>
<dbReference type="InterPro" id="IPR002864">
    <property type="entry name" value="Acyl-ACP_thioesterase_NHD"/>
</dbReference>
<dbReference type="GO" id="GO:0000036">
    <property type="term" value="F:acyl carrier activity"/>
    <property type="evidence" value="ECO:0000318"/>
    <property type="project" value="GO_Central"/>
</dbReference>
<dbReference type="GO" id="GO:0016297">
    <property type="term" value="F:fatty acyl-[ACP] hydrolase activity"/>
    <property type="evidence" value="ECO:0000318"/>
    <property type="project" value="GO_Central"/>
</dbReference>
<comment type="similarity">
    <text evidence="2 6">Belongs to the acyl-ACP thioesterase family.</text>
</comment>
<dbReference type="InterPro" id="IPR045023">
    <property type="entry name" value="FATA/B"/>
</dbReference>
<evidence type="ECO:0000313" key="8">
    <source>
        <dbReference type="EnsemblPlants" id="Zm00001eb023370_P001"/>
    </source>
</evidence>
<dbReference type="Gene3D" id="3.10.129.10">
    <property type="entry name" value="Hotdog Thioesterase"/>
    <property type="match status" value="1"/>
</dbReference>
<dbReference type="Pfam" id="PF01643">
    <property type="entry name" value="Acyl-ACP_TE"/>
    <property type="match status" value="1"/>
</dbReference>
<dbReference type="PANTHER" id="PTHR31727">
    <property type="entry name" value="OLEOYL-ACYL CARRIER PROTEIN THIOESTERASE 1, CHLOROPLASTIC"/>
    <property type="match status" value="1"/>
</dbReference>
<dbReference type="PANTHER" id="PTHR31727:SF3">
    <property type="entry name" value="ACYL-[ACYL-CARRIER-PROTEIN] HYDROLASE"/>
    <property type="match status" value="1"/>
</dbReference>
<evidence type="ECO:0000256" key="2">
    <source>
        <dbReference type="ARBA" id="ARBA00006500"/>
    </source>
</evidence>
<dbReference type="EC" id="3.1.2.-" evidence="6"/>
<reference evidence="9" key="1">
    <citation type="submission" date="2015-12" db="EMBL/GenBank/DDBJ databases">
        <title>Update maize B73 reference genome by single molecule sequencing technologies.</title>
        <authorList>
            <consortium name="Maize Genome Sequencing Project"/>
            <person name="Ware D."/>
        </authorList>
    </citation>
    <scope>NUCLEOTIDE SEQUENCE [LARGE SCALE GENOMIC DNA]</scope>
    <source>
        <strain evidence="9">cv. B73</strain>
    </source>
</reference>
<dbReference type="Gramene" id="Zm00001eb023370_T001">
    <property type="protein sequence ID" value="Zm00001eb023370_P001"/>
    <property type="gene ID" value="Zm00001eb023370"/>
</dbReference>
<evidence type="ECO:0000256" key="3">
    <source>
        <dbReference type="ARBA" id="ARBA00022528"/>
    </source>
</evidence>
<dbReference type="AlphaFoldDB" id="A0A804LN86"/>
<dbReference type="CDD" id="cd00586">
    <property type="entry name" value="4HBT"/>
    <property type="match status" value="1"/>
</dbReference>
<evidence type="ECO:0000256" key="4">
    <source>
        <dbReference type="ARBA" id="ARBA00022640"/>
    </source>
</evidence>
<dbReference type="SUPFAM" id="SSF54637">
    <property type="entry name" value="Thioesterase/thiol ester dehydrase-isomerase"/>
    <property type="match status" value="1"/>
</dbReference>
<evidence type="ECO:0000259" key="7">
    <source>
        <dbReference type="Pfam" id="PF01643"/>
    </source>
</evidence>
<proteinExistence type="inferred from homology"/>
<name>A0A804LN86_MAIZE</name>
<organism evidence="8 9">
    <name type="scientific">Zea mays</name>
    <name type="common">Maize</name>
    <dbReference type="NCBI Taxonomy" id="4577"/>
    <lineage>
        <taxon>Eukaryota</taxon>
        <taxon>Viridiplantae</taxon>
        <taxon>Streptophyta</taxon>
        <taxon>Embryophyta</taxon>
        <taxon>Tracheophyta</taxon>
        <taxon>Spermatophyta</taxon>
        <taxon>Magnoliopsida</taxon>
        <taxon>Liliopsida</taxon>
        <taxon>Poales</taxon>
        <taxon>Poaceae</taxon>
        <taxon>PACMAD clade</taxon>
        <taxon>Panicoideae</taxon>
        <taxon>Andropogonodae</taxon>
        <taxon>Andropogoneae</taxon>
        <taxon>Tripsacinae</taxon>
        <taxon>Zea</taxon>
    </lineage>
</organism>
<comment type="subcellular location">
    <subcellularLocation>
        <location evidence="1 6">Plastid</location>
        <location evidence="1 6">Chloroplast</location>
    </subcellularLocation>
</comment>
<dbReference type="GO" id="GO:0009507">
    <property type="term" value="C:chloroplast"/>
    <property type="evidence" value="ECO:0007669"/>
    <property type="project" value="UniProtKB-SubCell"/>
</dbReference>
<dbReference type="InParanoid" id="A0A804LN86"/>
<keyword evidence="6" id="KW-0443">Lipid metabolism</keyword>
<dbReference type="InterPro" id="IPR029057">
    <property type="entry name" value="PRTase-like"/>
</dbReference>
<keyword evidence="5" id="KW-0809">Transit peptide</keyword>